<evidence type="ECO:0000256" key="8">
    <source>
        <dbReference type="ARBA" id="ARBA00042485"/>
    </source>
</evidence>
<keyword evidence="11" id="KW-1185">Reference proteome</keyword>
<dbReference type="Pfam" id="PF14938">
    <property type="entry name" value="SNAP"/>
    <property type="match status" value="1"/>
</dbReference>
<dbReference type="InterPro" id="IPR000744">
    <property type="entry name" value="NSF_attach"/>
</dbReference>
<feature type="compositionally biased region" description="Polar residues" evidence="9">
    <location>
        <begin position="61"/>
        <end position="72"/>
    </location>
</feature>
<dbReference type="InterPro" id="IPR011990">
    <property type="entry name" value="TPR-like_helical_dom_sf"/>
</dbReference>
<evidence type="ECO:0000313" key="10">
    <source>
        <dbReference type="EMBL" id="CAL5222070.1"/>
    </source>
</evidence>
<keyword evidence="4" id="KW-0931">ER-Golgi transport</keyword>
<proteinExistence type="inferred from homology"/>
<evidence type="ECO:0000256" key="9">
    <source>
        <dbReference type="SAM" id="MobiDB-lite"/>
    </source>
</evidence>
<reference evidence="10 11" key="1">
    <citation type="submission" date="2024-06" db="EMBL/GenBank/DDBJ databases">
        <authorList>
            <person name="Kraege A."/>
            <person name="Thomma B."/>
        </authorList>
    </citation>
    <scope>NUCLEOTIDE SEQUENCE [LARGE SCALE GENOMIC DNA]</scope>
</reference>
<evidence type="ECO:0000256" key="7">
    <source>
        <dbReference type="ARBA" id="ARBA00040047"/>
    </source>
</evidence>
<keyword evidence="6" id="KW-0472">Membrane</keyword>
<accession>A0ABP1FQ51</accession>
<keyword evidence="3" id="KW-0813">Transport</keyword>
<name>A0ABP1FQ51_9CHLO</name>
<evidence type="ECO:0000256" key="2">
    <source>
        <dbReference type="ARBA" id="ARBA00010050"/>
    </source>
</evidence>
<dbReference type="PANTHER" id="PTHR13768">
    <property type="entry name" value="SOLUBLE NSF ATTACHMENT PROTEIN SNAP"/>
    <property type="match status" value="1"/>
</dbReference>
<feature type="compositionally biased region" description="Basic and acidic residues" evidence="9">
    <location>
        <begin position="73"/>
        <end position="85"/>
    </location>
</feature>
<comment type="caution">
    <text evidence="10">The sequence shown here is derived from an EMBL/GenBank/DDBJ whole genome shotgun (WGS) entry which is preliminary data.</text>
</comment>
<protein>
    <recommendedName>
        <fullName evidence="7">Gamma-soluble NSF attachment protein</fullName>
    </recommendedName>
    <alternativeName>
        <fullName evidence="8">N-ethylmaleimide-sensitive factor attachment protein gamma</fullName>
    </alternativeName>
</protein>
<dbReference type="SUPFAM" id="SSF48452">
    <property type="entry name" value="TPR-like"/>
    <property type="match status" value="1"/>
</dbReference>
<evidence type="ECO:0000313" key="11">
    <source>
        <dbReference type="Proteomes" id="UP001497392"/>
    </source>
</evidence>
<dbReference type="EMBL" id="CAXHTA020000006">
    <property type="protein sequence ID" value="CAL5222070.1"/>
    <property type="molecule type" value="Genomic_DNA"/>
</dbReference>
<organism evidence="10 11">
    <name type="scientific">Coccomyxa viridis</name>
    <dbReference type="NCBI Taxonomy" id="1274662"/>
    <lineage>
        <taxon>Eukaryota</taxon>
        <taxon>Viridiplantae</taxon>
        <taxon>Chlorophyta</taxon>
        <taxon>core chlorophytes</taxon>
        <taxon>Trebouxiophyceae</taxon>
        <taxon>Trebouxiophyceae incertae sedis</taxon>
        <taxon>Coccomyxaceae</taxon>
        <taxon>Coccomyxa</taxon>
    </lineage>
</organism>
<comment type="similarity">
    <text evidence="2">Belongs to the SNAP family.</text>
</comment>
<sequence>MAQNEDYKKAEKLCKSSLLSFRMTPDWATATPLYEKAANTFRVAKDFDRARDAFEKAATGHSRQGSPWQSGKSLEKAADMEKEWSKAQQSSKGKGTRVEALYRDAALSFQEAGRHQAAAEALGRAAVHLEGIEPEASSQLYMDAINILADQDEGKEALSGDLFRQAIAGEIRLAKYPEAVALLMRFAAACDSLGLRPCKAYLSAVITWLYAQDGAQALSTLQDALEVPTFSGSEEAQVAEGLIDAYRKGDAEVVRQFVASHSIFLELDNQVVRLARKLPQGDVKVLAASLGAHQLSAERGADEDDLT</sequence>
<keyword evidence="5" id="KW-0653">Protein transport</keyword>
<dbReference type="PANTHER" id="PTHR13768:SF2">
    <property type="entry name" value="GAMMA-SOLUBLE NSF ATTACHMENT PROTEIN"/>
    <property type="match status" value="1"/>
</dbReference>
<evidence type="ECO:0000256" key="4">
    <source>
        <dbReference type="ARBA" id="ARBA00022892"/>
    </source>
</evidence>
<evidence type="ECO:0000256" key="3">
    <source>
        <dbReference type="ARBA" id="ARBA00022448"/>
    </source>
</evidence>
<evidence type="ECO:0000256" key="1">
    <source>
        <dbReference type="ARBA" id="ARBA00004170"/>
    </source>
</evidence>
<feature type="region of interest" description="Disordered" evidence="9">
    <location>
        <begin position="55"/>
        <end position="92"/>
    </location>
</feature>
<dbReference type="Proteomes" id="UP001497392">
    <property type="component" value="Unassembled WGS sequence"/>
</dbReference>
<evidence type="ECO:0000256" key="5">
    <source>
        <dbReference type="ARBA" id="ARBA00022927"/>
    </source>
</evidence>
<comment type="subcellular location">
    <subcellularLocation>
        <location evidence="1">Membrane</location>
        <topology evidence="1">Peripheral membrane protein</topology>
    </subcellularLocation>
</comment>
<evidence type="ECO:0000256" key="6">
    <source>
        <dbReference type="ARBA" id="ARBA00023136"/>
    </source>
</evidence>
<dbReference type="Gene3D" id="1.25.40.10">
    <property type="entry name" value="Tetratricopeptide repeat domain"/>
    <property type="match status" value="1"/>
</dbReference>
<gene>
    <name evidence="10" type="primary">g4371</name>
    <name evidence="10" type="ORF">VP750_LOCUS3729</name>
</gene>